<dbReference type="EMBL" id="JBHSBM010000018">
    <property type="protein sequence ID" value="MFC4060260.1"/>
    <property type="molecule type" value="Genomic_DNA"/>
</dbReference>
<proteinExistence type="predicted"/>
<keyword evidence="2" id="KW-1185">Reference proteome</keyword>
<reference evidence="2" key="1">
    <citation type="journal article" date="2019" name="Int. J. Syst. Evol. Microbiol.">
        <title>The Global Catalogue of Microorganisms (GCM) 10K type strain sequencing project: providing services to taxonomists for standard genome sequencing and annotation.</title>
        <authorList>
            <consortium name="The Broad Institute Genomics Platform"/>
            <consortium name="The Broad Institute Genome Sequencing Center for Infectious Disease"/>
            <person name="Wu L."/>
            <person name="Ma J."/>
        </authorList>
    </citation>
    <scope>NUCLEOTIDE SEQUENCE [LARGE SCALE GENOMIC DNA]</scope>
    <source>
        <strain evidence="2">TBRC 4489</strain>
    </source>
</reference>
<sequence length="442" mass="45613">MLTDYLELGGVEIANHARLRAYLGTVGSPLASGDICGCPTFTAGLVGDAPYTTPEQDQAPWWDPNVPESAGFAGLLVLDVEGMPDHPVRRTVTGAAAGGAALGPARVQARTITVTGILLGATCCAVEYGQHWLAAALDGCAGGGCSGDALTVFTCCPDAAMTPQEFTARHRRTLRRVALVDGPRELARAGDGCTSGECSTGADIITVEFVLSAATPWLWTDPVPVLDVDAPTDSGGCVTWCVHPPSGGQPPGCADGCRLAACTDPASACADPSCRPAAPPVPAPPETCFCQALAVNADCYDLDLSARPNWAAAAPLITVAAGSSDLRRLTITFYERRPGVHDGLTADQVADAERCTPHSVYHVGYVPAGGIATLDGQIGRALVECGGVSESSPDVWGRDGGPPAWRPLDCHRDQYVVCVEADAVFMPAQDATVSIAVTGRGY</sequence>
<evidence type="ECO:0000313" key="2">
    <source>
        <dbReference type="Proteomes" id="UP001595850"/>
    </source>
</evidence>
<organism evidence="1 2">
    <name type="scientific">Planomonospora corallina</name>
    <dbReference type="NCBI Taxonomy" id="1806052"/>
    <lineage>
        <taxon>Bacteria</taxon>
        <taxon>Bacillati</taxon>
        <taxon>Actinomycetota</taxon>
        <taxon>Actinomycetes</taxon>
        <taxon>Streptosporangiales</taxon>
        <taxon>Streptosporangiaceae</taxon>
        <taxon>Planomonospora</taxon>
    </lineage>
</organism>
<protein>
    <submittedName>
        <fullName evidence="1">Uncharacterized protein</fullName>
    </submittedName>
</protein>
<dbReference type="Proteomes" id="UP001595850">
    <property type="component" value="Unassembled WGS sequence"/>
</dbReference>
<name>A0ABV8I8Q3_9ACTN</name>
<dbReference type="RefSeq" id="WP_377289341.1">
    <property type="nucleotide sequence ID" value="NZ_JBHSBM010000018.1"/>
</dbReference>
<gene>
    <name evidence="1" type="ORF">ACFOWE_18300</name>
</gene>
<accession>A0ABV8I8Q3</accession>
<comment type="caution">
    <text evidence="1">The sequence shown here is derived from an EMBL/GenBank/DDBJ whole genome shotgun (WGS) entry which is preliminary data.</text>
</comment>
<evidence type="ECO:0000313" key="1">
    <source>
        <dbReference type="EMBL" id="MFC4060260.1"/>
    </source>
</evidence>